<dbReference type="SUPFAM" id="SSF109998">
    <property type="entry name" value="Triger factor/SurA peptide-binding domain-like"/>
    <property type="match status" value="1"/>
</dbReference>
<dbReference type="Proteomes" id="UP001147830">
    <property type="component" value="Unassembled WGS sequence"/>
</dbReference>
<reference evidence="7" key="2">
    <citation type="submission" date="2022-08" db="EMBL/GenBank/DDBJ databases">
        <authorList>
            <person name="Dong C."/>
        </authorList>
    </citation>
    <scope>NUCLEOTIDE SEQUENCE</scope>
    <source>
        <strain evidence="7">59MF3M-4</strain>
    </source>
</reference>
<dbReference type="PROSITE" id="PS50198">
    <property type="entry name" value="PPIC_PPIASE_2"/>
    <property type="match status" value="1"/>
</dbReference>
<organism evidence="7 8">
    <name type="scientific">Thalassolituus pacificus</name>
    <dbReference type="NCBI Taxonomy" id="2975440"/>
    <lineage>
        <taxon>Bacteria</taxon>
        <taxon>Pseudomonadati</taxon>
        <taxon>Pseudomonadota</taxon>
        <taxon>Gammaproteobacteria</taxon>
        <taxon>Oceanospirillales</taxon>
        <taxon>Oceanospirillaceae</taxon>
        <taxon>Thalassolituus</taxon>
    </lineage>
</organism>
<evidence type="ECO:0000259" key="6">
    <source>
        <dbReference type="PROSITE" id="PS50198"/>
    </source>
</evidence>
<name>A0A9X2WF21_9GAMM</name>
<feature type="domain" description="PpiC" evidence="6">
    <location>
        <begin position="99"/>
        <end position="199"/>
    </location>
</feature>
<dbReference type="Pfam" id="PF13616">
    <property type="entry name" value="Rotamase_3"/>
    <property type="match status" value="1"/>
</dbReference>
<comment type="similarity">
    <text evidence="2">Belongs to the PpiC/parvulin rotamase family.</text>
</comment>
<dbReference type="PANTHER" id="PTHR47245:SF2">
    <property type="entry name" value="PEPTIDYL-PROLYL CIS-TRANS ISOMERASE HP_0175-RELATED"/>
    <property type="match status" value="1"/>
</dbReference>
<evidence type="ECO:0000313" key="7">
    <source>
        <dbReference type="EMBL" id="MCT7358885.1"/>
    </source>
</evidence>
<accession>A0A9X2WF21</accession>
<dbReference type="SUPFAM" id="SSF54534">
    <property type="entry name" value="FKBP-like"/>
    <property type="match status" value="1"/>
</dbReference>
<dbReference type="PANTHER" id="PTHR47245">
    <property type="entry name" value="PEPTIDYLPROLYL ISOMERASE"/>
    <property type="match status" value="1"/>
</dbReference>
<evidence type="ECO:0000256" key="2">
    <source>
        <dbReference type="ARBA" id="ARBA00007656"/>
    </source>
</evidence>
<evidence type="ECO:0000256" key="1">
    <source>
        <dbReference type="ARBA" id="ARBA00000971"/>
    </source>
</evidence>
<keyword evidence="4 5" id="KW-0697">Rotamase</keyword>
<dbReference type="RefSeq" id="WP_260975784.1">
    <property type="nucleotide sequence ID" value="NZ_JAOANI010000015.1"/>
</dbReference>
<dbReference type="InterPro" id="IPR027304">
    <property type="entry name" value="Trigger_fact/SurA_dom_sf"/>
</dbReference>
<dbReference type="InterPro" id="IPR000297">
    <property type="entry name" value="PPIase_PpiC"/>
</dbReference>
<evidence type="ECO:0000256" key="3">
    <source>
        <dbReference type="ARBA" id="ARBA00013194"/>
    </source>
</evidence>
<sequence length="255" mass="28583">MIKVNDVTIPESAILEEMQYHPAESKRQAMLKAAESLVIGEILRQRASSLDLPVSDSSSQAGQDDFIEKLFDQDVFLPEATEDECRLYFEKNPMRFTTSPLLELRHILLAAAPDDEVQRVDSKTLAETLVHKLRAGENFSDLARQFSACPSKETGGSLGQISTGQTVPEFERQVFTANEGLLPAPVESRYGFHVVFIERKIAGNPLPYEQVEARIRQYLNDKVKAKATAQYIQSLIQETQLEGFDFSVSDSPLMQ</sequence>
<evidence type="ECO:0000313" key="8">
    <source>
        <dbReference type="Proteomes" id="UP001147830"/>
    </source>
</evidence>
<gene>
    <name evidence="7" type="ORF">NYR02_07635</name>
</gene>
<evidence type="ECO:0000256" key="5">
    <source>
        <dbReference type="PROSITE-ProRule" id="PRU00278"/>
    </source>
</evidence>
<keyword evidence="5 7" id="KW-0413">Isomerase</keyword>
<dbReference type="EC" id="5.2.1.8" evidence="3"/>
<proteinExistence type="inferred from homology"/>
<dbReference type="PROSITE" id="PS01096">
    <property type="entry name" value="PPIC_PPIASE_1"/>
    <property type="match status" value="1"/>
</dbReference>
<reference evidence="7" key="1">
    <citation type="journal article" date="2022" name="Front. Microbiol.">
        <title>Genome-based taxonomic rearrangement of Oceanobacter-related bacteria including the description of Thalassolituus hydrocarbonoclasticus sp. nov. and Thalassolituus pacificus sp. nov. and emended description of the genus Thalassolituus.</title>
        <authorList>
            <person name="Dong C."/>
            <person name="Wei L."/>
            <person name="Wang J."/>
            <person name="Lai Q."/>
            <person name="Huang Z."/>
            <person name="Shao Z."/>
        </authorList>
    </citation>
    <scope>NUCLEOTIDE SEQUENCE</scope>
    <source>
        <strain evidence="7">59MF3M-4</strain>
    </source>
</reference>
<keyword evidence="8" id="KW-1185">Reference proteome</keyword>
<evidence type="ECO:0000256" key="4">
    <source>
        <dbReference type="ARBA" id="ARBA00023110"/>
    </source>
</evidence>
<dbReference type="EMBL" id="JAOANI010000015">
    <property type="protein sequence ID" value="MCT7358885.1"/>
    <property type="molecule type" value="Genomic_DNA"/>
</dbReference>
<dbReference type="Gene3D" id="3.10.50.40">
    <property type="match status" value="1"/>
</dbReference>
<protein>
    <recommendedName>
        <fullName evidence="3">peptidylprolyl isomerase</fullName>
        <ecNumber evidence="3">5.2.1.8</ecNumber>
    </recommendedName>
</protein>
<comment type="catalytic activity">
    <reaction evidence="1">
        <text>[protein]-peptidylproline (omega=180) = [protein]-peptidylproline (omega=0)</text>
        <dbReference type="Rhea" id="RHEA:16237"/>
        <dbReference type="Rhea" id="RHEA-COMP:10747"/>
        <dbReference type="Rhea" id="RHEA-COMP:10748"/>
        <dbReference type="ChEBI" id="CHEBI:83833"/>
        <dbReference type="ChEBI" id="CHEBI:83834"/>
        <dbReference type="EC" id="5.2.1.8"/>
    </reaction>
</comment>
<dbReference type="InterPro" id="IPR046357">
    <property type="entry name" value="PPIase_dom_sf"/>
</dbReference>
<comment type="caution">
    <text evidence="7">The sequence shown here is derived from an EMBL/GenBank/DDBJ whole genome shotgun (WGS) entry which is preliminary data.</text>
</comment>
<dbReference type="InterPro" id="IPR050245">
    <property type="entry name" value="PrsA_foldase"/>
</dbReference>
<dbReference type="InterPro" id="IPR023058">
    <property type="entry name" value="PPIase_PpiC_CS"/>
</dbReference>
<dbReference type="GO" id="GO:0003755">
    <property type="term" value="F:peptidyl-prolyl cis-trans isomerase activity"/>
    <property type="evidence" value="ECO:0007669"/>
    <property type="project" value="UniProtKB-KW"/>
</dbReference>
<dbReference type="AlphaFoldDB" id="A0A9X2WF21"/>